<sequence length="502" mass="54644">MSDDTMASLALYALDNLPDELLPGIKQSPENQLSCSETSNSGEQRSATEELERIVSVAIGPSLPDVTDVDIKEARKAEETSNNIINWEQESEIPAEISTVTPEILPLSYGNTLRSVHVPPRIIVLTGCTGLLGHHLLSHLLSQPATEKVICLAVRQLPRRNLHTDPRVEYHGGDLSQPNLGLASASTLQDIFTQADAVIHNGADTSHLKPYGSVRAANVDSTKMLASLCVPRHIPLHYISSAGVGIFHMDSSTVGFPPEPVRANADSNLGAIADGSFGYGCSKLVCEVFLARMVATHGLRVVIHRPSTIIREGDDAKGDGAERDWVNAFLTYVRKLGAVPEMPIMRARPGRQRQEKRRLDLVSVQTVWEGIARHLLHPYGSRGRNSGGGEGEKSESEEEQQQENRLRTDDWPMDQERAAGVTYVNAVGDDTIPLDALSDLGLPGGGERYNVLPRAEWMAAALAAGLHPGVAVLIDGMIEGEEEYPLLIRGEKTYWESHVDHS</sequence>
<dbReference type="AlphaFoldDB" id="A0A4Z0YZQ0"/>
<evidence type="ECO:0000313" key="5">
    <source>
        <dbReference type="EMBL" id="TGJ85408.1"/>
    </source>
</evidence>
<evidence type="ECO:0000256" key="1">
    <source>
        <dbReference type="ARBA" id="ARBA00022450"/>
    </source>
</evidence>
<evidence type="ECO:0000259" key="4">
    <source>
        <dbReference type="Pfam" id="PF07993"/>
    </source>
</evidence>
<feature type="region of interest" description="Disordered" evidence="3">
    <location>
        <begin position="379"/>
        <end position="411"/>
    </location>
</feature>
<dbReference type="EMBL" id="SKBN01000046">
    <property type="protein sequence ID" value="TGJ85408.1"/>
    <property type="molecule type" value="Genomic_DNA"/>
</dbReference>
<evidence type="ECO:0000256" key="3">
    <source>
        <dbReference type="SAM" id="MobiDB-lite"/>
    </source>
</evidence>
<evidence type="ECO:0000256" key="2">
    <source>
        <dbReference type="ARBA" id="ARBA00022553"/>
    </source>
</evidence>
<dbReference type="STRING" id="37992.A0A4Z0YZQ0"/>
<protein>
    <recommendedName>
        <fullName evidence="4">Thioester reductase (TE) domain-containing protein</fullName>
    </recommendedName>
</protein>
<organism evidence="5 6">
    <name type="scientific">Xylaria hypoxylon</name>
    <dbReference type="NCBI Taxonomy" id="37992"/>
    <lineage>
        <taxon>Eukaryota</taxon>
        <taxon>Fungi</taxon>
        <taxon>Dikarya</taxon>
        <taxon>Ascomycota</taxon>
        <taxon>Pezizomycotina</taxon>
        <taxon>Sordariomycetes</taxon>
        <taxon>Xylariomycetidae</taxon>
        <taxon>Xylariales</taxon>
        <taxon>Xylariaceae</taxon>
        <taxon>Xylaria</taxon>
    </lineage>
</organism>
<dbReference type="InterPro" id="IPR013120">
    <property type="entry name" value="FAR_NAD-bd"/>
</dbReference>
<dbReference type="InterPro" id="IPR036291">
    <property type="entry name" value="NAD(P)-bd_dom_sf"/>
</dbReference>
<name>A0A4Z0YZQ0_9PEZI</name>
<dbReference type="PANTHER" id="PTHR44845">
    <property type="entry name" value="CARRIER DOMAIN-CONTAINING PROTEIN"/>
    <property type="match status" value="1"/>
</dbReference>
<dbReference type="SUPFAM" id="SSF51735">
    <property type="entry name" value="NAD(P)-binding Rossmann-fold domains"/>
    <property type="match status" value="1"/>
</dbReference>
<keyword evidence="1" id="KW-0596">Phosphopantetheine</keyword>
<keyword evidence="2" id="KW-0597">Phosphoprotein</keyword>
<dbReference type="OrthoDB" id="416786at2759"/>
<feature type="compositionally biased region" description="Polar residues" evidence="3">
    <location>
        <begin position="28"/>
        <end position="45"/>
    </location>
</feature>
<proteinExistence type="predicted"/>
<gene>
    <name evidence="5" type="ORF">E0Z10_g3337</name>
</gene>
<dbReference type="PANTHER" id="PTHR44845:SF1">
    <property type="entry name" value="L-2-AMINOADIPATE REDUCTASE"/>
    <property type="match status" value="1"/>
</dbReference>
<keyword evidence="6" id="KW-1185">Reference proteome</keyword>
<reference evidence="5 6" key="1">
    <citation type="submission" date="2019-03" db="EMBL/GenBank/DDBJ databases">
        <title>Draft genome sequence of Xylaria hypoxylon DSM 108379, a ubiquitous saprotrophic-parasitic fungi on hardwood.</title>
        <authorList>
            <person name="Buettner E."/>
            <person name="Leonhardt S."/>
            <person name="Gebauer A.M."/>
            <person name="Liers C."/>
            <person name="Hofrichter M."/>
            <person name="Kellner H."/>
        </authorList>
    </citation>
    <scope>NUCLEOTIDE SEQUENCE [LARGE SCALE GENOMIC DNA]</scope>
    <source>
        <strain evidence="5 6">DSM 108379</strain>
    </source>
</reference>
<feature type="domain" description="Thioester reductase (TE)" evidence="4">
    <location>
        <begin position="125"/>
        <end position="365"/>
    </location>
</feature>
<comment type="caution">
    <text evidence="5">The sequence shown here is derived from an EMBL/GenBank/DDBJ whole genome shotgun (WGS) entry which is preliminary data.</text>
</comment>
<evidence type="ECO:0000313" key="6">
    <source>
        <dbReference type="Proteomes" id="UP000297716"/>
    </source>
</evidence>
<dbReference type="Pfam" id="PF07993">
    <property type="entry name" value="NAD_binding_4"/>
    <property type="match status" value="1"/>
</dbReference>
<feature type="compositionally biased region" description="Basic and acidic residues" evidence="3">
    <location>
        <begin position="402"/>
        <end position="411"/>
    </location>
</feature>
<accession>A0A4Z0YZQ0</accession>
<dbReference type="Proteomes" id="UP000297716">
    <property type="component" value="Unassembled WGS sequence"/>
</dbReference>
<feature type="region of interest" description="Disordered" evidence="3">
    <location>
        <begin position="22"/>
        <end position="49"/>
    </location>
</feature>
<dbReference type="Gene3D" id="3.40.50.720">
    <property type="entry name" value="NAD(P)-binding Rossmann-like Domain"/>
    <property type="match status" value="1"/>
</dbReference>